<dbReference type="SUPFAM" id="SSF56935">
    <property type="entry name" value="Porins"/>
    <property type="match status" value="1"/>
</dbReference>
<reference evidence="1" key="1">
    <citation type="submission" date="2022-07" db="EMBL/GenBank/DDBJ databases">
        <title>Taxonomy of Novel Oxalotrophic and Methylotrophic Bacteria.</title>
        <authorList>
            <person name="Sahin N."/>
            <person name="Tani A."/>
        </authorList>
    </citation>
    <scope>NUCLEOTIDE SEQUENCE</scope>
    <source>
        <strain evidence="1">Y10</strain>
    </source>
</reference>
<gene>
    <name evidence="1" type="ORF">Y10_13980</name>
</gene>
<sequence>MNRIYITLVLIILAQIALSQTNNLTGSPYSLYGLGVFNEANLGKTNALGKSGVALESFYEINNLNPASLATMTNKSFMFDVGFTGEMDTYQNNKSEDSKWRTNFSNLAIAFPVSNKAAMSIVLTPFTNVGYELVGLETNVEGSSDLYTTYVTGSGGLNSFKANYGMALTDKINIGAGLEYIFGNIEETEVVDYDSNYLYIDRDTYYKNLRATVGFQYQPSEKFGFGATVKFPTSLHASQDIEVSKVIDLVEVTVQDEEELDINNFDLPLEFAVGFKKTFWNKLTVNADYRRSFWDATDQEDNLGSFKDQDFIGAGFEYLGNVRSFKYWDRVRYRAGLTYDNGYLSINQETINNKALTLGLGLPLSLKNNSFINVSYSYGERGVVSSTLTKENYHLLSINLSLENIWFVKSKIN</sequence>
<evidence type="ECO:0000313" key="1">
    <source>
        <dbReference type="EMBL" id="GLB49030.1"/>
    </source>
</evidence>
<evidence type="ECO:0000313" key="2">
    <source>
        <dbReference type="Proteomes" id="UP001143543"/>
    </source>
</evidence>
<proteinExistence type="predicted"/>
<dbReference type="EMBL" id="BRVO01000001">
    <property type="protein sequence ID" value="GLB49030.1"/>
    <property type="molecule type" value="Genomic_DNA"/>
</dbReference>
<dbReference type="Proteomes" id="UP001143543">
    <property type="component" value="Unassembled WGS sequence"/>
</dbReference>
<name>A0ABQ5MI21_9FLAO</name>
<keyword evidence="2" id="KW-1185">Reference proteome</keyword>
<dbReference type="Gene3D" id="2.40.160.60">
    <property type="entry name" value="Outer membrane protein transport protein (OMPP1/FadL/TodX)"/>
    <property type="match status" value="1"/>
</dbReference>
<comment type="caution">
    <text evidence="1">The sequence shown here is derived from an EMBL/GenBank/DDBJ whole genome shotgun (WGS) entry which is preliminary data.</text>
</comment>
<protein>
    <submittedName>
        <fullName evidence="1">Membrane protein</fullName>
    </submittedName>
</protein>
<accession>A0ABQ5MI21</accession>
<organism evidence="1 2">
    <name type="scientific">Neptunitalea lumnitzerae</name>
    <dbReference type="NCBI Taxonomy" id="2965509"/>
    <lineage>
        <taxon>Bacteria</taxon>
        <taxon>Pseudomonadati</taxon>
        <taxon>Bacteroidota</taxon>
        <taxon>Flavobacteriia</taxon>
        <taxon>Flavobacteriales</taxon>
        <taxon>Flavobacteriaceae</taxon>
        <taxon>Neptunitalea</taxon>
    </lineage>
</organism>